<dbReference type="OrthoDB" id="2655398at2"/>
<evidence type="ECO:0000256" key="1">
    <source>
        <dbReference type="SAM" id="Phobius"/>
    </source>
</evidence>
<protein>
    <submittedName>
        <fullName evidence="2">Uncharacterized protein</fullName>
    </submittedName>
</protein>
<evidence type="ECO:0000313" key="2">
    <source>
        <dbReference type="EMBL" id="OMF14326.1"/>
    </source>
</evidence>
<keyword evidence="1" id="KW-0472">Membrane</keyword>
<gene>
    <name evidence="2" type="ORF">BK131_12700</name>
</gene>
<dbReference type="AlphaFoldDB" id="A0A1R1BWV2"/>
<keyword evidence="1" id="KW-1133">Transmembrane helix</keyword>
<feature type="transmembrane region" description="Helical" evidence="1">
    <location>
        <begin position="12"/>
        <end position="30"/>
    </location>
</feature>
<dbReference type="Proteomes" id="UP000187134">
    <property type="component" value="Unassembled WGS sequence"/>
</dbReference>
<dbReference type="EMBL" id="MRTJ01000003">
    <property type="protein sequence ID" value="OMF14326.1"/>
    <property type="molecule type" value="Genomic_DNA"/>
</dbReference>
<evidence type="ECO:0000313" key="3">
    <source>
        <dbReference type="Proteomes" id="UP000187134"/>
    </source>
</evidence>
<name>A0A1R1BWV2_PAEAM</name>
<comment type="caution">
    <text evidence="2">The sequence shown here is derived from an EMBL/GenBank/DDBJ whole genome shotgun (WGS) entry which is preliminary data.</text>
</comment>
<feature type="transmembrane region" description="Helical" evidence="1">
    <location>
        <begin position="36"/>
        <end position="54"/>
    </location>
</feature>
<proteinExistence type="predicted"/>
<sequence length="70" mass="8056">MKSLSPYESAKRELVMTIIYMAVITFQAIYVAPKSLTAAIVIFIVFQSMGVLMLRHYIRKIKELKEDQST</sequence>
<reference evidence="2 3" key="1">
    <citation type="submission" date="2016-11" db="EMBL/GenBank/DDBJ databases">
        <title>Paenibacillus species isolates.</title>
        <authorList>
            <person name="Beno S.M."/>
        </authorList>
    </citation>
    <scope>NUCLEOTIDE SEQUENCE [LARGE SCALE GENOMIC DNA]</scope>
    <source>
        <strain evidence="2 3">FSL H8-0246</strain>
    </source>
</reference>
<keyword evidence="1" id="KW-0812">Transmembrane</keyword>
<dbReference type="RefSeq" id="WP_076331904.1">
    <property type="nucleotide sequence ID" value="NZ_MRTJ01000003.1"/>
</dbReference>
<organism evidence="2 3">
    <name type="scientific">Paenibacillus amylolyticus</name>
    <dbReference type="NCBI Taxonomy" id="1451"/>
    <lineage>
        <taxon>Bacteria</taxon>
        <taxon>Bacillati</taxon>
        <taxon>Bacillota</taxon>
        <taxon>Bacilli</taxon>
        <taxon>Bacillales</taxon>
        <taxon>Paenibacillaceae</taxon>
        <taxon>Paenibacillus</taxon>
    </lineage>
</organism>
<accession>A0A1R1BWV2</accession>